<comment type="caution">
    <text evidence="1">The sequence shown here is derived from an EMBL/GenBank/DDBJ whole genome shotgun (WGS) entry which is preliminary data.</text>
</comment>
<accession>A0ACB8AMG0</accession>
<proteinExistence type="predicted"/>
<evidence type="ECO:0000313" key="2">
    <source>
        <dbReference type="Proteomes" id="UP000790377"/>
    </source>
</evidence>
<reference evidence="1" key="1">
    <citation type="journal article" date="2021" name="New Phytol.">
        <title>Evolutionary innovations through gain and loss of genes in the ectomycorrhizal Boletales.</title>
        <authorList>
            <person name="Wu G."/>
            <person name="Miyauchi S."/>
            <person name="Morin E."/>
            <person name="Kuo A."/>
            <person name="Drula E."/>
            <person name="Varga T."/>
            <person name="Kohler A."/>
            <person name="Feng B."/>
            <person name="Cao Y."/>
            <person name="Lipzen A."/>
            <person name="Daum C."/>
            <person name="Hundley H."/>
            <person name="Pangilinan J."/>
            <person name="Johnson J."/>
            <person name="Barry K."/>
            <person name="LaButti K."/>
            <person name="Ng V."/>
            <person name="Ahrendt S."/>
            <person name="Min B."/>
            <person name="Choi I.G."/>
            <person name="Park H."/>
            <person name="Plett J.M."/>
            <person name="Magnuson J."/>
            <person name="Spatafora J.W."/>
            <person name="Nagy L.G."/>
            <person name="Henrissat B."/>
            <person name="Grigoriev I.V."/>
            <person name="Yang Z.L."/>
            <person name="Xu J."/>
            <person name="Martin F.M."/>
        </authorList>
    </citation>
    <scope>NUCLEOTIDE SEQUENCE</scope>
    <source>
        <strain evidence="1">ATCC 28755</strain>
    </source>
</reference>
<evidence type="ECO:0000313" key="1">
    <source>
        <dbReference type="EMBL" id="KAH7914452.1"/>
    </source>
</evidence>
<dbReference type="Proteomes" id="UP000790377">
    <property type="component" value="Unassembled WGS sequence"/>
</dbReference>
<name>A0ACB8AMG0_9AGAM</name>
<sequence length="530" mass="57428">MGFFNWRSRSPPTKPWGLKWRSSIWFITTAVGFGITTDLLVYSIIIPVIPFQLEHLGRRGDVSSLTGWLLCAYSAGLVLSTIPIAMFSERHSARRTPLILGLFTLLASQVMLMEAPNYAVMAIARVIQGLSSSMVWIVGLALLCDTTPERHVGRQLGIAMTGLSVGLLVGSPAGGVLYSRYGFRAPFIFGEICTIADLVARILIIERGEALKWGYDPSALRAPEPKKTQEAPPSNHLEIIPIVASGSELRPSVDVDPEDVCPSVVIKPDEGSRVALRENFSVEDTTFIQKPLPLLAVIRKLAESPRALVALTMALVYGIVNSMQEPSLPLHLQAIWGFNSDQVGLVYLAAVVPALISSPLAGWYADRKGSDYLTCMCLFLALPWWGVMALRRSLPLFVVALATQSFFVSGVVAPVTAELAAVSRNIEGVGYAHVYGAFNLAFGIGTAVGPVVGGQIYDRATHGWTAVCCITAALIVICILLAFCYTGADPLLAKVLRQYHLPVPEMMHKVPKADSDSEAERETHTTSRIA</sequence>
<protein>
    <submittedName>
        <fullName evidence="1">Major facilitator superfamily domain-containing protein</fullName>
    </submittedName>
</protein>
<organism evidence="1 2">
    <name type="scientific">Hygrophoropsis aurantiaca</name>
    <dbReference type="NCBI Taxonomy" id="72124"/>
    <lineage>
        <taxon>Eukaryota</taxon>
        <taxon>Fungi</taxon>
        <taxon>Dikarya</taxon>
        <taxon>Basidiomycota</taxon>
        <taxon>Agaricomycotina</taxon>
        <taxon>Agaricomycetes</taxon>
        <taxon>Agaricomycetidae</taxon>
        <taxon>Boletales</taxon>
        <taxon>Coniophorineae</taxon>
        <taxon>Hygrophoropsidaceae</taxon>
        <taxon>Hygrophoropsis</taxon>
    </lineage>
</organism>
<dbReference type="EMBL" id="MU267613">
    <property type="protein sequence ID" value="KAH7914452.1"/>
    <property type="molecule type" value="Genomic_DNA"/>
</dbReference>
<gene>
    <name evidence="1" type="ORF">BJ138DRAFT_1056797</name>
</gene>
<keyword evidence="2" id="KW-1185">Reference proteome</keyword>